<dbReference type="InterPro" id="IPR023809">
    <property type="entry name" value="Thiopep_bacteriocin_synth_dom"/>
</dbReference>
<dbReference type="OrthoDB" id="4678170at2"/>
<dbReference type="KEGG" id="stri:C7M71_017735"/>
<name>A0A345SZ27_9ACTN</name>
<dbReference type="EMBL" id="CP031264">
    <property type="protein sequence ID" value="AXI78982.1"/>
    <property type="molecule type" value="Genomic_DNA"/>
</dbReference>
<dbReference type="Pfam" id="PF14028">
    <property type="entry name" value="Lant_dehydr_C"/>
    <property type="match status" value="1"/>
</dbReference>
<evidence type="ECO:0000259" key="1">
    <source>
        <dbReference type="Pfam" id="PF13518"/>
    </source>
</evidence>
<dbReference type="InterPro" id="IPR055247">
    <property type="entry name" value="InsJ-like_HTH"/>
</dbReference>
<dbReference type="AlphaFoldDB" id="A0A345SZ27"/>
<gene>
    <name evidence="3" type="ORF">C7M71_017735</name>
</gene>
<evidence type="ECO:0000313" key="3">
    <source>
        <dbReference type="EMBL" id="AXI78982.1"/>
    </source>
</evidence>
<organism evidence="3 4">
    <name type="scientific">Peterkaempfera bronchialis</name>
    <dbReference type="NCBI Taxonomy" id="2126346"/>
    <lineage>
        <taxon>Bacteria</taxon>
        <taxon>Bacillati</taxon>
        <taxon>Actinomycetota</taxon>
        <taxon>Actinomycetes</taxon>
        <taxon>Kitasatosporales</taxon>
        <taxon>Streptomycetaceae</taxon>
        <taxon>Peterkaempfera</taxon>
    </lineage>
</organism>
<accession>A0A345SZ27</accession>
<dbReference type="Proteomes" id="UP000249340">
    <property type="component" value="Chromosome"/>
</dbReference>
<feature type="domain" description="Thiopeptide-type bacteriocin biosynthesis" evidence="2">
    <location>
        <begin position="60"/>
        <end position="322"/>
    </location>
</feature>
<evidence type="ECO:0000259" key="2">
    <source>
        <dbReference type="Pfam" id="PF14028"/>
    </source>
</evidence>
<proteinExistence type="predicted"/>
<dbReference type="NCBIfam" id="TIGR03891">
    <property type="entry name" value="thiopep_ocin"/>
    <property type="match status" value="1"/>
</dbReference>
<sequence length="326" mass="35633">MDLHDSCAAEQAVLSVLAGTSIEDTAARLRTSPTRLAEAVELYRAAGRAALDAQPLPSGWHQTYIEYTDYLAADRAFRAHLLPCLRDGVGTGLVGGWWFLRKRPCWRLRVQPGPGVIVEDVIEHITDALDSTVSSGLAKRWWPSLYEPETVAFGGPDGMEIGHTLFHDDSVGVLDYLQRMNTDPAGLLDAKATSFLVITLFLRAAGQEWAEQGDVWARIETTRPLPAEEAPAEKIVVMADTLRRLLMLDAGAALAVEGPLASLSAWTAGMERGGRALADAGREGRLSLGLRSILARHVLFHWNRMGFTSRQQAIWARVARQAILGC</sequence>
<keyword evidence="4" id="KW-1185">Reference proteome</keyword>
<feature type="domain" description="Insertion element IS150 protein InsJ-like helix-turn-helix" evidence="1">
    <location>
        <begin position="11"/>
        <end position="55"/>
    </location>
</feature>
<evidence type="ECO:0000313" key="4">
    <source>
        <dbReference type="Proteomes" id="UP000249340"/>
    </source>
</evidence>
<protein>
    <submittedName>
        <fullName evidence="3">Bacteriocin biosynthesis protein</fullName>
    </submittedName>
</protein>
<dbReference type="Pfam" id="PF13518">
    <property type="entry name" value="HTH_28"/>
    <property type="match status" value="1"/>
</dbReference>
<reference evidence="4" key="1">
    <citation type="submission" date="2018-07" db="EMBL/GenBank/DDBJ databases">
        <title>Streptacidiphilus bronchialis DSM 106435 chromosome.</title>
        <authorList>
            <person name="Batra D."/>
            <person name="Gulvik C.A."/>
        </authorList>
    </citation>
    <scope>NUCLEOTIDE SEQUENCE [LARGE SCALE GENOMIC DNA]</scope>
    <source>
        <strain evidence="4">DSM 106435</strain>
    </source>
</reference>
<dbReference type="RefSeq" id="WP_111489474.1">
    <property type="nucleotide sequence ID" value="NZ_CP031264.1"/>
</dbReference>